<dbReference type="EC" id="4.2.1.40" evidence="5"/>
<feature type="domain" description="Mandelate racemase/muconate lactonizing enzyme C-terminal" evidence="9">
    <location>
        <begin position="168"/>
        <end position="262"/>
    </location>
</feature>
<dbReference type="Gene3D" id="3.30.390.10">
    <property type="entry name" value="Enolase-like, N-terminal domain"/>
    <property type="match status" value="1"/>
</dbReference>
<evidence type="ECO:0000259" key="9">
    <source>
        <dbReference type="SMART" id="SM00922"/>
    </source>
</evidence>
<dbReference type="SFLD" id="SFLDS00001">
    <property type="entry name" value="Enolase"/>
    <property type="match status" value="1"/>
</dbReference>
<evidence type="ECO:0000256" key="3">
    <source>
        <dbReference type="ARBA" id="ARBA00005183"/>
    </source>
</evidence>
<dbReference type="SFLD" id="SFLDG00055">
    <property type="entry name" value="glucarate_dehydratase"/>
    <property type="match status" value="1"/>
</dbReference>
<dbReference type="PANTHER" id="PTHR48080">
    <property type="entry name" value="D-GALACTONATE DEHYDRATASE-RELATED"/>
    <property type="match status" value="1"/>
</dbReference>
<reference evidence="10 11" key="1">
    <citation type="submission" date="2019-10" db="EMBL/GenBank/DDBJ databases">
        <title>Streptomyces tenebrisbrunneis sp.nov., an endogenous actinomycete isolated from of Lycium ruthenicum.</title>
        <authorList>
            <person name="Ma L."/>
        </authorList>
    </citation>
    <scope>NUCLEOTIDE SEQUENCE [LARGE SCALE GENOMIC DNA]</scope>
    <source>
        <strain evidence="10 11">TRM 66187</strain>
    </source>
</reference>
<evidence type="ECO:0000256" key="4">
    <source>
        <dbReference type="ARBA" id="ARBA00009938"/>
    </source>
</evidence>
<organism evidence="10 11">
    <name type="scientific">Streptomyces lycii</name>
    <dbReference type="NCBI Taxonomy" id="2654337"/>
    <lineage>
        <taxon>Bacteria</taxon>
        <taxon>Bacillati</taxon>
        <taxon>Actinomycetota</taxon>
        <taxon>Actinomycetes</taxon>
        <taxon>Kitasatosporales</taxon>
        <taxon>Streptomycetaceae</taxon>
        <taxon>Streptomyces</taxon>
    </lineage>
</organism>
<evidence type="ECO:0000313" key="10">
    <source>
        <dbReference type="EMBL" id="KAF4406233.1"/>
    </source>
</evidence>
<accession>A0ABQ7FCK7</accession>
<dbReference type="Pfam" id="PF13378">
    <property type="entry name" value="MR_MLE_C"/>
    <property type="match status" value="1"/>
</dbReference>
<dbReference type="InterPro" id="IPR013342">
    <property type="entry name" value="Mandelate_racemase_C"/>
</dbReference>
<evidence type="ECO:0000256" key="8">
    <source>
        <dbReference type="ARBA" id="ARBA00023239"/>
    </source>
</evidence>
<evidence type="ECO:0000313" key="11">
    <source>
        <dbReference type="Proteomes" id="UP000621266"/>
    </source>
</evidence>
<proteinExistence type="inferred from homology"/>
<dbReference type="EMBL" id="WHPN01000377">
    <property type="protein sequence ID" value="KAF4406233.1"/>
    <property type="molecule type" value="Genomic_DNA"/>
</dbReference>
<dbReference type="Gene3D" id="3.20.20.120">
    <property type="entry name" value="Enolase-like C-terminal domain"/>
    <property type="match status" value="1"/>
</dbReference>
<gene>
    <name evidence="10" type="ORF">GCU69_26050</name>
</gene>
<comment type="caution">
    <text evidence="10">The sequence shown here is derived from an EMBL/GenBank/DDBJ whole genome shotgun (WGS) entry which is preliminary data.</text>
</comment>
<dbReference type="InterPro" id="IPR036849">
    <property type="entry name" value="Enolase-like_C_sf"/>
</dbReference>
<dbReference type="InterPro" id="IPR034593">
    <property type="entry name" value="DgoD-like"/>
</dbReference>
<dbReference type="RefSeq" id="WP_098750092.1">
    <property type="nucleotide sequence ID" value="NZ_WHPN01000377.1"/>
</dbReference>
<evidence type="ECO:0000256" key="5">
    <source>
        <dbReference type="ARBA" id="ARBA00011973"/>
    </source>
</evidence>
<name>A0ABQ7FCK7_9ACTN</name>
<dbReference type="SMART" id="SM00922">
    <property type="entry name" value="MR_MLE"/>
    <property type="match status" value="1"/>
</dbReference>
<evidence type="ECO:0000256" key="7">
    <source>
        <dbReference type="ARBA" id="ARBA00022842"/>
    </source>
</evidence>
<dbReference type="InterPro" id="IPR029017">
    <property type="entry name" value="Enolase-like_N"/>
</dbReference>
<comment type="cofactor">
    <cofactor evidence="2">
        <name>Mg(2+)</name>
        <dbReference type="ChEBI" id="CHEBI:18420"/>
    </cofactor>
</comment>
<keyword evidence="7" id="KW-0460">Magnesium</keyword>
<evidence type="ECO:0000256" key="6">
    <source>
        <dbReference type="ARBA" id="ARBA00022723"/>
    </source>
</evidence>
<dbReference type="CDD" id="cd03323">
    <property type="entry name" value="D-glucarate_dehydratase"/>
    <property type="match status" value="1"/>
</dbReference>
<dbReference type="SUPFAM" id="SSF54826">
    <property type="entry name" value="Enolase N-terminal domain-like"/>
    <property type="match status" value="1"/>
</dbReference>
<comment type="similarity">
    <text evidence="4">Belongs to the mandelate racemase/muconate lactonizing enzyme family. GlucD subfamily.</text>
</comment>
<evidence type="ECO:0000256" key="1">
    <source>
        <dbReference type="ARBA" id="ARBA00001426"/>
    </source>
</evidence>
<keyword evidence="8" id="KW-0456">Lyase</keyword>
<comment type="pathway">
    <text evidence="3">Carbohydrate acid metabolism; D-glucarate degradation; 2,5-dioxopentanoate from D-glucarate: step 1/2.</text>
</comment>
<dbReference type="Proteomes" id="UP000621266">
    <property type="component" value="Unassembled WGS sequence"/>
</dbReference>
<keyword evidence="11" id="KW-1185">Reference proteome</keyword>
<protein>
    <recommendedName>
        <fullName evidence="5">glucarate dehydratase</fullName>
        <ecNumber evidence="5">4.2.1.40</ecNumber>
    </recommendedName>
</protein>
<dbReference type="InterPro" id="IPR034598">
    <property type="entry name" value="GlucD-like"/>
</dbReference>
<dbReference type="InterPro" id="IPR029065">
    <property type="entry name" value="Enolase_C-like"/>
</dbReference>
<keyword evidence="6" id="KW-0479">Metal-binding</keyword>
<evidence type="ECO:0000256" key="2">
    <source>
        <dbReference type="ARBA" id="ARBA00001946"/>
    </source>
</evidence>
<comment type="catalytic activity">
    <reaction evidence="1">
        <text>D-glucarate = 5-dehydro-4-deoxy-D-glucarate + H2O</text>
        <dbReference type="Rhea" id="RHEA:14573"/>
        <dbReference type="ChEBI" id="CHEBI:15377"/>
        <dbReference type="ChEBI" id="CHEBI:30612"/>
        <dbReference type="ChEBI" id="CHEBI:42819"/>
        <dbReference type="EC" id="4.2.1.40"/>
    </reaction>
</comment>
<dbReference type="SUPFAM" id="SSF51604">
    <property type="entry name" value="Enolase C-terminal domain-like"/>
    <property type="match status" value="1"/>
</dbReference>
<sequence length="419" mass="45235">MKIREAVLTPVAFADPPLLNAMGVHEPFALRSVVQLVGEDGTTGLGESYGDEAFLTQARKVAAELAGWDVFDLPGLRRIVARTIGGAVYADQHGLTGGFSVGKTLASVYSLFEVAALDAQGKILGRPVSDLLGGRARDEVEFSAYLFYKYGAHLDDDRADDWGEVLTPDQVVGEARRMVDTYGFRSIKLKGGVLPPEQEIEAVRALAEAFPDHPLRIDPNGAWKPETGIEVARQLDGVLEYLEDPTPGIAGMARVAEHAGMPLATNMCVVRFADLAPAFRANAVGVVLSDHHFWGGLRDTQALSVACESFGVGLSMHSNSHLGISLAAMVHVAAATPHLSYACDTHWPWKSSDVVAPGTLEFRDGAVKVPDGPGLGVELDPDALARAHEDYLRCGLTKRDDVTYMRRYVGTFEPNTERW</sequence>
<dbReference type="PANTHER" id="PTHR48080:SF4">
    <property type="entry name" value="GLUCARATE DEHYDRATASE"/>
    <property type="match status" value="1"/>
</dbReference>